<sequence>MRYRLQIDDRLSAEMVSDIGILMGDPGSPLAFLLYISDFTTIDHPDDVILSGSRVSHLEHADDIAIFSTSEAGLQLKLNELAAWASLNQMQVNLKKTVAMVFRRTNALSNAPRPTLRLNGELLTVVKRQQYVGVMFASVGLPKHVGCTLRPLRTTRTRGSKQNILCRVPHRLSAAMGGSDALPGTD</sequence>
<keyword evidence="3" id="KW-1185">Reference proteome</keyword>
<proteinExistence type="predicted"/>
<accession>J0D256</accession>
<evidence type="ECO:0000313" key="2">
    <source>
        <dbReference type="EMBL" id="EJD32697.1"/>
    </source>
</evidence>
<evidence type="ECO:0000313" key="3">
    <source>
        <dbReference type="Proteomes" id="UP000006514"/>
    </source>
</evidence>
<reference evidence="3" key="1">
    <citation type="journal article" date="2012" name="Science">
        <title>The Paleozoic origin of enzymatic lignin decomposition reconstructed from 31 fungal genomes.</title>
        <authorList>
            <person name="Floudas D."/>
            <person name="Binder M."/>
            <person name="Riley R."/>
            <person name="Barry K."/>
            <person name="Blanchette R.A."/>
            <person name="Henrissat B."/>
            <person name="Martinez A.T."/>
            <person name="Otillar R."/>
            <person name="Spatafora J.W."/>
            <person name="Yadav J.S."/>
            <person name="Aerts A."/>
            <person name="Benoit I."/>
            <person name="Boyd A."/>
            <person name="Carlson A."/>
            <person name="Copeland A."/>
            <person name="Coutinho P.M."/>
            <person name="de Vries R.P."/>
            <person name="Ferreira P."/>
            <person name="Findley K."/>
            <person name="Foster B."/>
            <person name="Gaskell J."/>
            <person name="Glotzer D."/>
            <person name="Gorecki P."/>
            <person name="Heitman J."/>
            <person name="Hesse C."/>
            <person name="Hori C."/>
            <person name="Igarashi K."/>
            <person name="Jurgens J.A."/>
            <person name="Kallen N."/>
            <person name="Kersten P."/>
            <person name="Kohler A."/>
            <person name="Kuees U."/>
            <person name="Kumar T.K.A."/>
            <person name="Kuo A."/>
            <person name="LaButti K."/>
            <person name="Larrondo L.F."/>
            <person name="Lindquist E."/>
            <person name="Ling A."/>
            <person name="Lombard V."/>
            <person name="Lucas S."/>
            <person name="Lundell T."/>
            <person name="Martin R."/>
            <person name="McLaughlin D.J."/>
            <person name="Morgenstern I."/>
            <person name="Morin E."/>
            <person name="Murat C."/>
            <person name="Nagy L.G."/>
            <person name="Nolan M."/>
            <person name="Ohm R.A."/>
            <person name="Patyshakuliyeva A."/>
            <person name="Rokas A."/>
            <person name="Ruiz-Duenas F.J."/>
            <person name="Sabat G."/>
            <person name="Salamov A."/>
            <person name="Samejima M."/>
            <person name="Schmutz J."/>
            <person name="Slot J.C."/>
            <person name="St John F."/>
            <person name="Stenlid J."/>
            <person name="Sun H."/>
            <person name="Sun S."/>
            <person name="Syed K."/>
            <person name="Tsang A."/>
            <person name="Wiebenga A."/>
            <person name="Young D."/>
            <person name="Pisabarro A."/>
            <person name="Eastwood D.C."/>
            <person name="Martin F."/>
            <person name="Cullen D."/>
            <person name="Grigoriev I.V."/>
            <person name="Hibbett D.S."/>
        </authorList>
    </citation>
    <scope>NUCLEOTIDE SEQUENCE [LARGE SCALE GENOMIC DNA]</scope>
    <source>
        <strain evidence="3">TFB10046</strain>
    </source>
</reference>
<dbReference type="AlphaFoldDB" id="J0D256"/>
<dbReference type="Proteomes" id="UP000006514">
    <property type="component" value="Unassembled WGS sequence"/>
</dbReference>
<dbReference type="EMBL" id="JH688730">
    <property type="protein sequence ID" value="EJD32697.1"/>
    <property type="molecule type" value="Genomic_DNA"/>
</dbReference>
<dbReference type="Pfam" id="PF00078">
    <property type="entry name" value="RVT_1"/>
    <property type="match status" value="1"/>
</dbReference>
<dbReference type="InParanoid" id="J0D256"/>
<organism evidence="2 3">
    <name type="scientific">Auricularia subglabra (strain TFB-10046 / SS5)</name>
    <name type="common">White-rot fungus</name>
    <name type="synonym">Auricularia delicata (strain TFB10046)</name>
    <dbReference type="NCBI Taxonomy" id="717982"/>
    <lineage>
        <taxon>Eukaryota</taxon>
        <taxon>Fungi</taxon>
        <taxon>Dikarya</taxon>
        <taxon>Basidiomycota</taxon>
        <taxon>Agaricomycotina</taxon>
        <taxon>Agaricomycetes</taxon>
        <taxon>Auriculariales</taxon>
        <taxon>Auriculariaceae</taxon>
        <taxon>Auricularia</taxon>
    </lineage>
</organism>
<name>J0D256_AURST</name>
<dbReference type="PANTHER" id="PTHR47027">
    <property type="entry name" value="REVERSE TRANSCRIPTASE DOMAIN-CONTAINING PROTEIN"/>
    <property type="match status" value="1"/>
</dbReference>
<dbReference type="OrthoDB" id="2750028at2759"/>
<dbReference type="PROSITE" id="PS50878">
    <property type="entry name" value="RT_POL"/>
    <property type="match status" value="1"/>
</dbReference>
<dbReference type="InterPro" id="IPR000477">
    <property type="entry name" value="RT_dom"/>
</dbReference>
<protein>
    <recommendedName>
        <fullName evidence="1">Reverse transcriptase domain-containing protein</fullName>
    </recommendedName>
</protein>
<feature type="domain" description="Reverse transcriptase" evidence="1">
    <location>
        <begin position="1"/>
        <end position="136"/>
    </location>
</feature>
<gene>
    <name evidence="2" type="ORF">AURDEDRAFT_178206</name>
</gene>
<evidence type="ECO:0000259" key="1">
    <source>
        <dbReference type="PROSITE" id="PS50878"/>
    </source>
</evidence>
<dbReference type="PANTHER" id="PTHR47027:SF20">
    <property type="entry name" value="REVERSE TRANSCRIPTASE-LIKE PROTEIN WITH RNA-DIRECTED DNA POLYMERASE DOMAIN"/>
    <property type="match status" value="1"/>
</dbReference>
<dbReference type="KEGG" id="adl:AURDEDRAFT_178206"/>